<name>A0ABP9UL60_9BACT</name>
<accession>A0ABP9UL60</accession>
<protein>
    <submittedName>
        <fullName evidence="2">Uncharacterized protein</fullName>
    </submittedName>
</protein>
<gene>
    <name evidence="2" type="ORF">Hsar01_01558</name>
</gene>
<feature type="region of interest" description="Disordered" evidence="1">
    <location>
        <begin position="63"/>
        <end position="86"/>
    </location>
</feature>
<evidence type="ECO:0000256" key="1">
    <source>
        <dbReference type="SAM" id="MobiDB-lite"/>
    </source>
</evidence>
<dbReference type="Proteomes" id="UP001476282">
    <property type="component" value="Unassembled WGS sequence"/>
</dbReference>
<keyword evidence="3" id="KW-1185">Reference proteome</keyword>
<reference evidence="2 3" key="1">
    <citation type="submission" date="2024-02" db="EMBL/GenBank/DDBJ databases">
        <title>Haloferula sargassicola NBRC 104335.</title>
        <authorList>
            <person name="Ichikawa N."/>
            <person name="Katano-Makiyama Y."/>
            <person name="Hidaka K."/>
        </authorList>
    </citation>
    <scope>NUCLEOTIDE SEQUENCE [LARGE SCALE GENOMIC DNA]</scope>
    <source>
        <strain evidence="2 3">NBRC 104335</strain>
    </source>
</reference>
<comment type="caution">
    <text evidence="2">The sequence shown here is derived from an EMBL/GenBank/DDBJ whole genome shotgun (WGS) entry which is preliminary data.</text>
</comment>
<evidence type="ECO:0000313" key="2">
    <source>
        <dbReference type="EMBL" id="GAA5482340.1"/>
    </source>
</evidence>
<sequence>MVAGMRLRSLPALLFLITGRLLGGGGGSAHSLGQVKGELEATGNPWHARLWIPAWTAFPENSLKASTGEDGSAGQACLDTLGPGDL</sequence>
<proteinExistence type="predicted"/>
<dbReference type="EMBL" id="BAABRI010000007">
    <property type="protein sequence ID" value="GAA5482340.1"/>
    <property type="molecule type" value="Genomic_DNA"/>
</dbReference>
<organism evidence="2 3">
    <name type="scientific">Haloferula sargassicola</name>
    <dbReference type="NCBI Taxonomy" id="490096"/>
    <lineage>
        <taxon>Bacteria</taxon>
        <taxon>Pseudomonadati</taxon>
        <taxon>Verrucomicrobiota</taxon>
        <taxon>Verrucomicrobiia</taxon>
        <taxon>Verrucomicrobiales</taxon>
        <taxon>Verrucomicrobiaceae</taxon>
        <taxon>Haloferula</taxon>
    </lineage>
</organism>
<evidence type="ECO:0000313" key="3">
    <source>
        <dbReference type="Proteomes" id="UP001476282"/>
    </source>
</evidence>